<protein>
    <submittedName>
        <fullName evidence="4">PemK-like, MazF-like toxin of type II toxin-antitoxin system</fullName>
    </submittedName>
</protein>
<proteinExistence type="inferred from homology"/>
<dbReference type="eggNOG" id="COG2337">
    <property type="taxonomic scope" value="Bacteria"/>
</dbReference>
<dbReference type="Gene3D" id="2.30.30.110">
    <property type="match status" value="1"/>
</dbReference>
<feature type="region of interest" description="Disordered" evidence="3">
    <location>
        <begin position="18"/>
        <end position="49"/>
    </location>
</feature>
<dbReference type="RefSeq" id="WP_083372091.1">
    <property type="nucleotide sequence ID" value="NZ_LT629776.1"/>
</dbReference>
<evidence type="ECO:0000256" key="3">
    <source>
        <dbReference type="SAM" id="MobiDB-lite"/>
    </source>
</evidence>
<evidence type="ECO:0000313" key="4">
    <source>
        <dbReference type="EMBL" id="SDS39099.1"/>
    </source>
</evidence>
<evidence type="ECO:0000313" key="5">
    <source>
        <dbReference type="Proteomes" id="UP000185663"/>
    </source>
</evidence>
<dbReference type="InterPro" id="IPR011067">
    <property type="entry name" value="Plasmid_toxin/cell-grow_inhib"/>
</dbReference>
<dbReference type="OrthoDB" id="5184628at2"/>
<dbReference type="SUPFAM" id="SSF50118">
    <property type="entry name" value="Cell growth inhibitor/plasmid maintenance toxic component"/>
    <property type="match status" value="1"/>
</dbReference>
<dbReference type="EMBL" id="LT629776">
    <property type="protein sequence ID" value="SDS39099.1"/>
    <property type="molecule type" value="Genomic_DNA"/>
</dbReference>
<name>A0A1H1RVU5_9CELL</name>
<dbReference type="GO" id="GO:0003677">
    <property type="term" value="F:DNA binding"/>
    <property type="evidence" value="ECO:0007669"/>
    <property type="project" value="InterPro"/>
</dbReference>
<dbReference type="AlphaFoldDB" id="A0A1H1RVU5"/>
<dbReference type="Proteomes" id="UP000185663">
    <property type="component" value="Chromosome I"/>
</dbReference>
<comment type="similarity">
    <text evidence="1">Belongs to the PemK/MazF family.</text>
</comment>
<dbReference type="STRING" id="545619.SAMN04489860_1444"/>
<dbReference type="InterPro" id="IPR003477">
    <property type="entry name" value="PemK-like"/>
</dbReference>
<accession>A0A1H1RVU5</accession>
<keyword evidence="2" id="KW-1277">Toxin-antitoxin system</keyword>
<evidence type="ECO:0000256" key="2">
    <source>
        <dbReference type="ARBA" id="ARBA00022649"/>
    </source>
</evidence>
<gene>
    <name evidence="4" type="ORF">SAMN04489860_1444</name>
</gene>
<reference evidence="4 5" key="1">
    <citation type="submission" date="2016-10" db="EMBL/GenBank/DDBJ databases">
        <authorList>
            <person name="de Groot N.N."/>
        </authorList>
    </citation>
    <scope>NUCLEOTIDE SEQUENCE [LARGE SCALE GENOMIC DNA]</scope>
    <source>
        <strain evidence="4 5">DSM 22126</strain>
    </source>
</reference>
<evidence type="ECO:0000256" key="1">
    <source>
        <dbReference type="ARBA" id="ARBA00007521"/>
    </source>
</evidence>
<keyword evidence="5" id="KW-1185">Reference proteome</keyword>
<organism evidence="4 5">
    <name type="scientific">Paraoerskovia marina</name>
    <dbReference type="NCBI Taxonomy" id="545619"/>
    <lineage>
        <taxon>Bacteria</taxon>
        <taxon>Bacillati</taxon>
        <taxon>Actinomycetota</taxon>
        <taxon>Actinomycetes</taxon>
        <taxon>Micrococcales</taxon>
        <taxon>Cellulomonadaceae</taxon>
        <taxon>Paraoerskovia</taxon>
    </lineage>
</organism>
<sequence length="173" mass="19474">MSSSRWLSLVSDVLRALTGGRSKTSRPRPTPRSRTTSRGSYPGDYTGTVRAEYSPALDGNADPGEVVWTWVPYEDDATQGKDRPVLVVGRDGSWLLVLMLTSKDHDLDAAQEARWGRYWQDIGTGPWDSRGRPSEVRLDRVIRIDPSTVRREGAIMPERTFNEVIKGIRRHGH</sequence>
<dbReference type="Pfam" id="PF02452">
    <property type="entry name" value="PemK_toxin"/>
    <property type="match status" value="1"/>
</dbReference>